<proteinExistence type="predicted"/>
<evidence type="ECO:0000313" key="3">
    <source>
        <dbReference type="Proteomes" id="UP000188273"/>
    </source>
</evidence>
<accession>A0A1Q2HPW5</accession>
<dbReference type="STRING" id="1940790.L21SP3_01307"/>
<keyword evidence="3" id="KW-1185">Reference proteome</keyword>
<organism evidence="2 3">
    <name type="scientific">Sedimentisphaera cyanobacteriorum</name>
    <dbReference type="NCBI Taxonomy" id="1940790"/>
    <lineage>
        <taxon>Bacteria</taxon>
        <taxon>Pseudomonadati</taxon>
        <taxon>Planctomycetota</taxon>
        <taxon>Phycisphaerae</taxon>
        <taxon>Sedimentisphaerales</taxon>
        <taxon>Sedimentisphaeraceae</taxon>
        <taxon>Sedimentisphaera</taxon>
    </lineage>
</organism>
<feature type="domain" description="DUF2344" evidence="1">
    <location>
        <begin position="14"/>
        <end position="181"/>
    </location>
</feature>
<protein>
    <submittedName>
        <fullName evidence="2">Radical SAM-linked protein</fullName>
    </submittedName>
</protein>
<dbReference type="RefSeq" id="WP_077540093.1">
    <property type="nucleotide sequence ID" value="NZ_CP019633.1"/>
</dbReference>
<gene>
    <name evidence="2" type="ORF">L21SP3_01307</name>
</gene>
<dbReference type="OrthoDB" id="9780488at2"/>
<evidence type="ECO:0000313" key="2">
    <source>
        <dbReference type="EMBL" id="AQQ09502.1"/>
    </source>
</evidence>
<dbReference type="Proteomes" id="UP000188273">
    <property type="component" value="Chromosome"/>
</dbReference>
<dbReference type="AlphaFoldDB" id="A0A1Q2HPW5"/>
<dbReference type="KEGG" id="pbu:L21SP3_01307"/>
<reference evidence="3" key="1">
    <citation type="submission" date="2017-02" db="EMBL/GenBank/DDBJ databases">
        <title>Comparative genomics and description of representatives of a novel lineage of planctomycetes thriving in anoxic sediments.</title>
        <authorList>
            <person name="Spring S."/>
            <person name="Bunk B."/>
            <person name="Sproer C."/>
            <person name="Klenk H.-P."/>
        </authorList>
    </citation>
    <scope>NUCLEOTIDE SEQUENCE [LARGE SCALE GENOMIC DNA]</scope>
    <source>
        <strain evidence="3">L21-RPul-D3</strain>
    </source>
</reference>
<evidence type="ECO:0000259" key="1">
    <source>
        <dbReference type="Pfam" id="PF10105"/>
    </source>
</evidence>
<dbReference type="EMBL" id="CP019633">
    <property type="protein sequence ID" value="AQQ09502.1"/>
    <property type="molecule type" value="Genomic_DNA"/>
</dbReference>
<dbReference type="NCBIfam" id="TIGR03936">
    <property type="entry name" value="sam_1_link_chp"/>
    <property type="match status" value="1"/>
</dbReference>
<name>A0A1Q2HPW5_9BACT</name>
<sequence length="216" mass="24195">MQGGEDFSTLFMVYQISEGTAFLSHQEVMRVLIRACIRAKLPLRFSQGFNPHPRFSLPLPKNVGVDSLCELCAAQLDRPNTQIDPEQLKAELNKQLPQGIFVSAAQVFSGKKGCQVGDVTYLIRCTREEAEAIKSDITEKIESRDFQFTRKKHKTGKIKVLPLAQLIEKLELEDNGLKLKVNFSSSGTLKAGEILRLAGFEETDLSRILRTNIGWA</sequence>
<dbReference type="Pfam" id="PF10105">
    <property type="entry name" value="DUF2344"/>
    <property type="match status" value="1"/>
</dbReference>
<dbReference type="InterPro" id="IPR018768">
    <property type="entry name" value="DUF2344"/>
</dbReference>